<dbReference type="AlphaFoldDB" id="Q47PQ8"/>
<accession>Q47PQ8</accession>
<proteinExistence type="predicted"/>
<organism evidence="1">
    <name type="scientific">Thermobifida fusca (strain YX)</name>
    <dbReference type="NCBI Taxonomy" id="269800"/>
    <lineage>
        <taxon>Bacteria</taxon>
        <taxon>Bacillati</taxon>
        <taxon>Actinomycetota</taxon>
        <taxon>Actinomycetes</taxon>
        <taxon>Streptosporangiales</taxon>
        <taxon>Nocardiopsidaceae</taxon>
        <taxon>Thermobifida</taxon>
    </lineage>
</organism>
<dbReference type="KEGG" id="tfu:Tfu_1525"/>
<sequence length="179" mass="19046">MSGISPGVCHGRVRWGSGWSWRGGVLLWCHAGSCGEGAEGRGGPGRLVFPGHRRVRWGGGGSASPLFLGRRQPTGRCGVLQRRRGGASGWGVPLLILCAVLRVSCVARKALVRVEGCRGAGLWTPVPRCPKILSDRQTSHVHRCDLGKRGGVVSETLSVGVWAGRGGRVGTEIRVRLER</sequence>
<protein>
    <submittedName>
        <fullName evidence="1">Uncharacterized protein</fullName>
    </submittedName>
</protein>
<gene>
    <name evidence="1" type="ordered locus">Tfu_1525</name>
</gene>
<dbReference type="HOGENOM" id="CLU_1502796_0_0_11"/>
<dbReference type="EMBL" id="CP000088">
    <property type="protein sequence ID" value="AAZ55561.1"/>
    <property type="molecule type" value="Genomic_DNA"/>
</dbReference>
<evidence type="ECO:0000313" key="1">
    <source>
        <dbReference type="EMBL" id="AAZ55561.1"/>
    </source>
</evidence>
<reference evidence="1" key="1">
    <citation type="submission" date="2005-07" db="EMBL/GenBank/DDBJ databases">
        <title>Complete sequence of Thermobifida fusca YX.</title>
        <authorList>
            <consortium name="US DOE Joint Genome Institute"/>
            <person name="Copeland A."/>
            <person name="Lucas S."/>
            <person name="Lapidus A."/>
            <person name="Barry K."/>
            <person name="Detter J.C."/>
            <person name="Glavina T."/>
            <person name="Hammon N."/>
            <person name="Israni S."/>
            <person name="Pitluck S."/>
            <person name="Di Bartolo G."/>
            <person name="Chain P."/>
            <person name="Schmutz J."/>
            <person name="Larimer F."/>
            <person name="Land M."/>
            <person name="Lykidis A."/>
            <person name="Richardson P."/>
        </authorList>
    </citation>
    <scope>NUCLEOTIDE SEQUENCE</scope>
    <source>
        <strain evidence="1">YX</strain>
    </source>
</reference>
<name>Q47PQ8_THEFY</name>
<dbReference type="STRING" id="269800.Tfu_1525"/>